<dbReference type="SFLD" id="SFLDG01386">
    <property type="entry name" value="main_SPASM_domain-containing"/>
    <property type="match status" value="1"/>
</dbReference>
<feature type="binding site" evidence="12">
    <location>
        <position position="94"/>
    </location>
    <ligand>
        <name>GTP</name>
        <dbReference type="ChEBI" id="CHEBI:37565"/>
    </ligand>
</feature>
<keyword evidence="10 12" id="KW-0456">Lyase</keyword>
<evidence type="ECO:0000256" key="4">
    <source>
        <dbReference type="ARBA" id="ARBA00022723"/>
    </source>
</evidence>
<feature type="compositionally biased region" description="Basic and acidic residues" evidence="13">
    <location>
        <begin position="305"/>
        <end position="320"/>
    </location>
</feature>
<dbReference type="Pfam" id="PF04055">
    <property type="entry name" value="Radical_SAM"/>
    <property type="match status" value="1"/>
</dbReference>
<dbReference type="CDD" id="cd01335">
    <property type="entry name" value="Radical_SAM"/>
    <property type="match status" value="1"/>
</dbReference>
<evidence type="ECO:0000256" key="3">
    <source>
        <dbReference type="ARBA" id="ARBA00022691"/>
    </source>
</evidence>
<feature type="binding site" evidence="12">
    <location>
        <position position="118"/>
    </location>
    <ligand>
        <name>S-adenosyl-L-methionine</name>
        <dbReference type="ChEBI" id="CHEBI:59789"/>
    </ligand>
</feature>
<feature type="binding site" evidence="12">
    <location>
        <position position="67"/>
    </location>
    <ligand>
        <name>S-adenosyl-L-methionine</name>
        <dbReference type="ChEBI" id="CHEBI:59789"/>
    </ligand>
</feature>
<dbReference type="Gene3D" id="3.20.20.70">
    <property type="entry name" value="Aldolase class I"/>
    <property type="match status" value="1"/>
</dbReference>
<dbReference type="InterPro" id="IPR010505">
    <property type="entry name" value="MoaA_twitch"/>
</dbReference>
<feature type="binding site" evidence="12">
    <location>
        <position position="189"/>
    </location>
    <ligand>
        <name>S-adenosyl-L-methionine</name>
        <dbReference type="ChEBI" id="CHEBI:59789"/>
    </ligand>
</feature>
<comment type="cofactor">
    <cofactor evidence="12">
        <name>[4Fe-4S] cluster</name>
        <dbReference type="ChEBI" id="CHEBI:49883"/>
    </cofactor>
    <text evidence="12">Binds 2 [4Fe-4S] clusters. Binds 1 [4Fe-4S] cluster coordinated with 3 cysteines and an exchangeable S-adenosyl-L-methionine and 1 [4Fe-4S] cluster coordinated with 3 cysteines and the GTP-derived substrate.</text>
</comment>
<dbReference type="RefSeq" id="WP_221250065.1">
    <property type="nucleotide sequence ID" value="NZ_AP024355.1"/>
</dbReference>
<sequence length="326" mass="36079">MKDSFGRTIDYLRLSVTDRCNLRCRYCMPDEGVPSLQHGEVLSYEELLRVAAAAGRLGVRKIRVTGGEPLVRKGIVGFIRQLSELPSRPELTLTTNGLQLAELAGPLKEAGLDRVNVSLDTLREERFVAITRREGLQRVLAGLEAAEAAGLTPLKVNMVPIRGVNADEIVDFARLTLKRGWEVRFIEFMPVAGELDYTPENRFPAQAIMEELSRLGMLLPIHRQGPAGPAKLFRYPEGKGRLGVIPAVSNHFCGDCNRLRVTADGKIRPCLFCSDEIDLRQVLRGSGADAELEELLRFAAGVKPERHHMDDPGFKQEGRKMQGIGG</sequence>
<keyword evidence="4 12" id="KW-0479">Metal-binding</keyword>
<dbReference type="CDD" id="cd21117">
    <property type="entry name" value="Twitch_MoaA"/>
    <property type="match status" value="1"/>
</dbReference>
<keyword evidence="6 12" id="KW-0408">Iron</keyword>
<feature type="binding site" evidence="12">
    <location>
        <position position="253"/>
    </location>
    <ligand>
        <name>[4Fe-4S] cluster</name>
        <dbReference type="ChEBI" id="CHEBI:49883"/>
        <label>2</label>
        <note>4Fe-4S-substrate</note>
    </ligand>
</feature>
<dbReference type="SFLD" id="SFLDG01067">
    <property type="entry name" value="SPASM/twitch_domain_containing"/>
    <property type="match status" value="1"/>
</dbReference>
<dbReference type="HAMAP" id="MF_01225_B">
    <property type="entry name" value="MoaA_B"/>
    <property type="match status" value="1"/>
</dbReference>
<feature type="binding site" evidence="12">
    <location>
        <position position="13"/>
    </location>
    <ligand>
        <name>GTP</name>
        <dbReference type="ChEBI" id="CHEBI:37565"/>
    </ligand>
</feature>
<evidence type="ECO:0000259" key="14">
    <source>
        <dbReference type="PROSITE" id="PS51918"/>
    </source>
</evidence>
<comment type="similarity">
    <text evidence="12">Belongs to the radical SAM superfamily. MoaA family.</text>
</comment>
<keyword evidence="3 12" id="KW-0949">S-adenosyl-L-methionine</keyword>
<dbReference type="Proteomes" id="UP001319827">
    <property type="component" value="Chromosome"/>
</dbReference>
<evidence type="ECO:0000313" key="15">
    <source>
        <dbReference type="EMBL" id="BCR06683.1"/>
    </source>
</evidence>
<keyword evidence="7 12" id="KW-0411">Iron-sulfur</keyword>
<evidence type="ECO:0000256" key="10">
    <source>
        <dbReference type="ARBA" id="ARBA00023239"/>
    </source>
</evidence>
<feature type="binding site" evidence="12">
    <location>
        <position position="26"/>
    </location>
    <ligand>
        <name>S-adenosyl-L-methionine</name>
        <dbReference type="ChEBI" id="CHEBI:59789"/>
    </ligand>
</feature>
<proteinExistence type="inferred from homology"/>
<dbReference type="EC" id="4.1.99.22" evidence="1 12"/>
<dbReference type="InterPro" id="IPR013483">
    <property type="entry name" value="MoaA"/>
</dbReference>
<dbReference type="PROSITE" id="PS51918">
    <property type="entry name" value="RADICAL_SAM"/>
    <property type="match status" value="1"/>
</dbReference>
<feature type="binding site" evidence="12">
    <location>
        <begin position="258"/>
        <end position="260"/>
    </location>
    <ligand>
        <name>GTP</name>
        <dbReference type="ChEBI" id="CHEBI:37565"/>
    </ligand>
</feature>
<evidence type="ECO:0000256" key="13">
    <source>
        <dbReference type="SAM" id="MobiDB-lite"/>
    </source>
</evidence>
<evidence type="ECO:0000256" key="1">
    <source>
        <dbReference type="ARBA" id="ARBA00012167"/>
    </source>
</evidence>
<dbReference type="NCBIfam" id="NF001199">
    <property type="entry name" value="PRK00164.2-1"/>
    <property type="match status" value="1"/>
</dbReference>
<evidence type="ECO:0000256" key="7">
    <source>
        <dbReference type="ARBA" id="ARBA00023014"/>
    </source>
</evidence>
<reference evidence="15 16" key="2">
    <citation type="journal article" date="2021" name="Int. J. Syst. Evol. Microbiol.">
        <title>Isolation and Polyphasic Characterization of Desulfuromonas versatilis sp. Nov., an Electrogenic Bacteria Capable of Versatile Metabolism Isolated from a Graphene Oxide-Reducing Enrichment Culture.</title>
        <authorList>
            <person name="Xie L."/>
            <person name="Yoshida N."/>
            <person name="Ishii S."/>
            <person name="Meng L."/>
        </authorList>
    </citation>
    <scope>NUCLEOTIDE SEQUENCE [LARGE SCALE GENOMIC DNA]</scope>
    <source>
        <strain evidence="15 16">NIT-T3</strain>
    </source>
</reference>
<dbReference type="InterPro" id="IPR050105">
    <property type="entry name" value="MoCo_biosynth_MoaA/MoaC"/>
</dbReference>
<dbReference type="InterPro" id="IPR013785">
    <property type="entry name" value="Aldolase_TIM"/>
</dbReference>
<dbReference type="InterPro" id="IPR000385">
    <property type="entry name" value="MoaA_NifB_PqqE_Fe-S-bd_CS"/>
</dbReference>
<comment type="pathway">
    <text evidence="12">Cofactor biosynthesis; molybdopterin biosynthesis.</text>
</comment>
<feature type="binding site" evidence="12">
    <location>
        <position position="256"/>
    </location>
    <ligand>
        <name>[4Fe-4S] cluster</name>
        <dbReference type="ChEBI" id="CHEBI:49883"/>
        <label>2</label>
        <note>4Fe-4S-substrate</note>
    </ligand>
</feature>
<feature type="domain" description="Radical SAM core" evidence="14">
    <location>
        <begin position="4"/>
        <end position="230"/>
    </location>
</feature>
<feature type="binding site" evidence="12">
    <location>
        <position position="27"/>
    </location>
    <ligand>
        <name>[4Fe-4S] cluster</name>
        <dbReference type="ChEBI" id="CHEBI:49883"/>
        <label>1</label>
        <note>4Fe-4S-S-AdoMet</note>
    </ligand>
</feature>
<dbReference type="InterPro" id="IPR058240">
    <property type="entry name" value="rSAM_sf"/>
</dbReference>
<keyword evidence="2 12" id="KW-0004">4Fe-4S</keyword>
<dbReference type="SUPFAM" id="SSF102114">
    <property type="entry name" value="Radical SAM enzymes"/>
    <property type="match status" value="1"/>
</dbReference>
<dbReference type="Pfam" id="PF06463">
    <property type="entry name" value="Mob_synth_C"/>
    <property type="match status" value="1"/>
</dbReference>
<organism evidence="15 16">
    <name type="scientific">Desulfuromonas versatilis</name>
    <dbReference type="NCBI Taxonomy" id="2802975"/>
    <lineage>
        <taxon>Bacteria</taxon>
        <taxon>Pseudomonadati</taxon>
        <taxon>Thermodesulfobacteriota</taxon>
        <taxon>Desulfuromonadia</taxon>
        <taxon>Desulfuromonadales</taxon>
        <taxon>Desulfuromonadaceae</taxon>
        <taxon>Desulfuromonas</taxon>
    </lineage>
</organism>
<dbReference type="InterPro" id="IPR007197">
    <property type="entry name" value="rSAM"/>
</dbReference>
<reference evidence="15 16" key="1">
    <citation type="journal article" date="2016" name="C (Basel)">
        <title>Selective Growth of and Electricity Production by Marine Exoelectrogenic Bacteria in Self-Aggregated Hydrogel of Microbially Reduced Graphene Oxide.</title>
        <authorList>
            <person name="Yoshida N."/>
            <person name="Goto Y."/>
            <person name="Miyata Y."/>
        </authorList>
    </citation>
    <scope>NUCLEOTIDE SEQUENCE [LARGE SCALE GENOMIC DNA]</scope>
    <source>
        <strain evidence="15 16">NIT-T3</strain>
    </source>
</reference>
<feature type="binding site" evidence="12">
    <location>
        <position position="24"/>
    </location>
    <ligand>
        <name>[4Fe-4S] cluster</name>
        <dbReference type="ChEBI" id="CHEBI:49883"/>
        <label>1</label>
        <note>4Fe-4S-S-AdoMet</note>
    </ligand>
</feature>
<dbReference type="SMART" id="SM00729">
    <property type="entry name" value="Elp3"/>
    <property type="match status" value="1"/>
</dbReference>
<comment type="subunit">
    <text evidence="12">Monomer and homodimer.</text>
</comment>
<feature type="binding site" evidence="12">
    <location>
        <position position="20"/>
    </location>
    <ligand>
        <name>[4Fe-4S] cluster</name>
        <dbReference type="ChEBI" id="CHEBI:49883"/>
        <label>1</label>
        <note>4Fe-4S-S-AdoMet</note>
    </ligand>
</feature>
<comment type="catalytic activity">
    <reaction evidence="11 12">
        <text>GTP + AH2 + S-adenosyl-L-methionine = (8S)-3',8-cyclo-7,8-dihydroguanosine 5'-triphosphate + 5'-deoxyadenosine + L-methionine + A + H(+)</text>
        <dbReference type="Rhea" id="RHEA:49576"/>
        <dbReference type="ChEBI" id="CHEBI:13193"/>
        <dbReference type="ChEBI" id="CHEBI:15378"/>
        <dbReference type="ChEBI" id="CHEBI:17319"/>
        <dbReference type="ChEBI" id="CHEBI:17499"/>
        <dbReference type="ChEBI" id="CHEBI:37565"/>
        <dbReference type="ChEBI" id="CHEBI:57844"/>
        <dbReference type="ChEBI" id="CHEBI:59789"/>
        <dbReference type="ChEBI" id="CHEBI:131766"/>
        <dbReference type="EC" id="4.1.99.22"/>
    </reaction>
</comment>
<keyword evidence="5 12" id="KW-0547">Nucleotide-binding</keyword>
<evidence type="ECO:0000256" key="12">
    <source>
        <dbReference type="HAMAP-Rule" id="MF_01225"/>
    </source>
</evidence>
<keyword evidence="8 12" id="KW-0342">GTP-binding</keyword>
<dbReference type="PROSITE" id="PS01305">
    <property type="entry name" value="MOAA_NIFB_PQQE"/>
    <property type="match status" value="1"/>
</dbReference>
<evidence type="ECO:0000256" key="8">
    <source>
        <dbReference type="ARBA" id="ARBA00023134"/>
    </source>
</evidence>
<evidence type="ECO:0000256" key="5">
    <source>
        <dbReference type="ARBA" id="ARBA00022741"/>
    </source>
</evidence>
<comment type="function">
    <text evidence="12">Catalyzes the cyclization of GTP to (8S)-3',8-cyclo-7,8-dihydroguanosine 5'-triphosphate.</text>
</comment>
<feature type="binding site" evidence="12">
    <location>
        <position position="270"/>
    </location>
    <ligand>
        <name>[4Fe-4S] cluster</name>
        <dbReference type="ChEBI" id="CHEBI:49883"/>
        <label>2</label>
        <note>4Fe-4S-substrate</note>
    </ligand>
</feature>
<evidence type="ECO:0000313" key="16">
    <source>
        <dbReference type="Proteomes" id="UP001319827"/>
    </source>
</evidence>
<evidence type="ECO:0000256" key="6">
    <source>
        <dbReference type="ARBA" id="ARBA00023004"/>
    </source>
</evidence>
<dbReference type="NCBIfam" id="TIGR02666">
    <property type="entry name" value="moaA"/>
    <property type="match status" value="1"/>
</dbReference>
<feature type="binding site" evidence="12">
    <location>
        <position position="63"/>
    </location>
    <ligand>
        <name>GTP</name>
        <dbReference type="ChEBI" id="CHEBI:37565"/>
    </ligand>
</feature>
<evidence type="ECO:0000256" key="9">
    <source>
        <dbReference type="ARBA" id="ARBA00023150"/>
    </source>
</evidence>
<protein>
    <recommendedName>
        <fullName evidence="1 12">GTP 3',8-cyclase</fullName>
        <ecNumber evidence="1 12">4.1.99.22</ecNumber>
    </recommendedName>
    <alternativeName>
        <fullName evidence="12">Molybdenum cofactor biosynthesis protein A</fullName>
    </alternativeName>
</protein>
<feature type="region of interest" description="Disordered" evidence="13">
    <location>
        <begin position="305"/>
        <end position="326"/>
    </location>
</feature>
<feature type="binding site" evidence="12">
    <location>
        <position position="155"/>
    </location>
    <ligand>
        <name>GTP</name>
        <dbReference type="ChEBI" id="CHEBI:37565"/>
    </ligand>
</feature>
<evidence type="ECO:0000256" key="11">
    <source>
        <dbReference type="ARBA" id="ARBA00048697"/>
    </source>
</evidence>
<dbReference type="SFLD" id="SFLDS00029">
    <property type="entry name" value="Radical_SAM"/>
    <property type="match status" value="1"/>
</dbReference>
<keyword evidence="9 12" id="KW-0501">Molybdenum cofactor biosynthesis</keyword>
<gene>
    <name evidence="12 15" type="primary">moaA</name>
    <name evidence="15" type="ORF">DESUT3_37520</name>
</gene>
<evidence type="ECO:0000256" key="2">
    <source>
        <dbReference type="ARBA" id="ARBA00022485"/>
    </source>
</evidence>
<dbReference type="SFLD" id="SFLDG01383">
    <property type="entry name" value="cyclic_pyranopterin_phosphate"/>
    <property type="match status" value="1"/>
</dbReference>
<dbReference type="InterPro" id="IPR006638">
    <property type="entry name" value="Elp3/MiaA/NifB-like_rSAM"/>
</dbReference>
<dbReference type="PANTHER" id="PTHR22960:SF0">
    <property type="entry name" value="MOLYBDENUM COFACTOR BIOSYNTHESIS PROTEIN 1"/>
    <property type="match status" value="1"/>
</dbReference>
<name>A0ABM8I177_9BACT</name>
<keyword evidence="16" id="KW-1185">Reference proteome</keyword>
<accession>A0ABM8I177</accession>
<dbReference type="PANTHER" id="PTHR22960">
    <property type="entry name" value="MOLYBDOPTERIN COFACTOR SYNTHESIS PROTEIN A"/>
    <property type="match status" value="1"/>
</dbReference>
<dbReference type="EMBL" id="AP024355">
    <property type="protein sequence ID" value="BCR06683.1"/>
    <property type="molecule type" value="Genomic_DNA"/>
</dbReference>
<dbReference type="InterPro" id="IPR040064">
    <property type="entry name" value="MoaA-like"/>
</dbReference>